<feature type="region of interest" description="Disordered" evidence="1">
    <location>
        <begin position="121"/>
        <end position="144"/>
    </location>
</feature>
<gene>
    <name evidence="2" type="ORF">V565_163090</name>
</gene>
<dbReference type="Proteomes" id="UP000027456">
    <property type="component" value="Unassembled WGS sequence"/>
</dbReference>
<organism evidence="2 3">
    <name type="scientific">Rhizoctonia solani 123E</name>
    <dbReference type="NCBI Taxonomy" id="1423351"/>
    <lineage>
        <taxon>Eukaryota</taxon>
        <taxon>Fungi</taxon>
        <taxon>Dikarya</taxon>
        <taxon>Basidiomycota</taxon>
        <taxon>Agaricomycotina</taxon>
        <taxon>Agaricomycetes</taxon>
        <taxon>Cantharellales</taxon>
        <taxon>Ceratobasidiaceae</taxon>
        <taxon>Rhizoctonia</taxon>
    </lineage>
</organism>
<sequence length="314" mass="35489">AIELKPESMTSVPIQVEWKEGQEEGFIERCSIIADSRERGEECLKPYSVADCLISRETSHVQMINFAPYSVKLEKGHVIRYMYDPGGALNSKETLQAEEIKAGEMKALLIRAQLEKKPVVPPTKEDMELSRPVEGGPKTLETPDSEIIPSERLLSEMHYNPELSKEQRKALEEIVWKNKDAFGLDGRLGHYPAEVEINLRPGTKEISLAPYGASPAKREVIDKQVEDWLKLDVIEPSKSAWGFPVLIVYRNNKPRMCIDYRKLNAVSIPDKFPLPKQTDILNALNGAQFLTTLDALAGFTQLKVREEDRPKTAF</sequence>
<dbReference type="Gene3D" id="3.30.70.270">
    <property type="match status" value="1"/>
</dbReference>
<dbReference type="AlphaFoldDB" id="A0A074RRH3"/>
<comment type="caution">
    <text evidence="2">The sequence shown here is derived from an EMBL/GenBank/DDBJ whole genome shotgun (WGS) entry which is preliminary data.</text>
</comment>
<evidence type="ECO:0000313" key="3">
    <source>
        <dbReference type="Proteomes" id="UP000027456"/>
    </source>
</evidence>
<reference evidence="2 3" key="1">
    <citation type="submission" date="2013-12" db="EMBL/GenBank/DDBJ databases">
        <authorList>
            <person name="Cubeta M."/>
            <person name="Pakala S."/>
            <person name="Fedorova N."/>
            <person name="Thomas E."/>
            <person name="Dean R."/>
            <person name="Jabaji S."/>
            <person name="Neate S."/>
            <person name="Toda T."/>
            <person name="Tavantzis S."/>
            <person name="Vilgalys R."/>
            <person name="Bharathan N."/>
            <person name="Pakala S."/>
            <person name="Losada L.S."/>
            <person name="Zafar N."/>
            <person name="Nierman W."/>
        </authorList>
    </citation>
    <scope>NUCLEOTIDE SEQUENCE [LARGE SCALE GENOMIC DNA]</scope>
    <source>
        <strain evidence="2 3">123E</strain>
    </source>
</reference>
<dbReference type="OrthoDB" id="6776860at2759"/>
<accession>A0A074RRH3</accession>
<protein>
    <submittedName>
        <fullName evidence="2">Putative TY3B-TY3B-like protein</fullName>
    </submittedName>
</protein>
<dbReference type="EMBL" id="AZST01000800">
    <property type="protein sequence ID" value="KEP47238.1"/>
    <property type="molecule type" value="Genomic_DNA"/>
</dbReference>
<dbReference type="InterPro" id="IPR043502">
    <property type="entry name" value="DNA/RNA_pol_sf"/>
</dbReference>
<dbReference type="InterPro" id="IPR043128">
    <property type="entry name" value="Rev_trsase/Diguanyl_cyclase"/>
</dbReference>
<feature type="non-terminal residue" evidence="2">
    <location>
        <position position="1"/>
    </location>
</feature>
<evidence type="ECO:0000313" key="2">
    <source>
        <dbReference type="EMBL" id="KEP47238.1"/>
    </source>
</evidence>
<dbReference type="STRING" id="1423351.A0A074RRH3"/>
<dbReference type="HOGENOM" id="CLU_887274_0_0_1"/>
<feature type="compositionally biased region" description="Basic and acidic residues" evidence="1">
    <location>
        <begin position="121"/>
        <end position="131"/>
    </location>
</feature>
<dbReference type="PANTHER" id="PTHR24559">
    <property type="entry name" value="TRANSPOSON TY3-I GAG-POL POLYPROTEIN"/>
    <property type="match status" value="1"/>
</dbReference>
<keyword evidence="3" id="KW-1185">Reference proteome</keyword>
<dbReference type="PANTHER" id="PTHR24559:SF444">
    <property type="entry name" value="REVERSE TRANSCRIPTASE DOMAIN-CONTAINING PROTEIN"/>
    <property type="match status" value="1"/>
</dbReference>
<proteinExistence type="predicted"/>
<dbReference type="CDD" id="cd01647">
    <property type="entry name" value="RT_LTR"/>
    <property type="match status" value="1"/>
</dbReference>
<dbReference type="InterPro" id="IPR053134">
    <property type="entry name" value="RNA-dir_DNA_polymerase"/>
</dbReference>
<dbReference type="SUPFAM" id="SSF56672">
    <property type="entry name" value="DNA/RNA polymerases"/>
    <property type="match status" value="1"/>
</dbReference>
<dbReference type="Gene3D" id="3.10.10.10">
    <property type="entry name" value="HIV Type 1 Reverse Transcriptase, subunit A, domain 1"/>
    <property type="match status" value="1"/>
</dbReference>
<evidence type="ECO:0000256" key="1">
    <source>
        <dbReference type="SAM" id="MobiDB-lite"/>
    </source>
</evidence>
<name>A0A074RRH3_9AGAM</name>